<comment type="caution">
    <text evidence="7">The sequence shown here is derived from an EMBL/GenBank/DDBJ whole genome shotgun (WGS) entry which is preliminary data.</text>
</comment>
<organism evidence="7 8">
    <name type="scientific">Ancylostoma ceylanicum</name>
    <dbReference type="NCBI Taxonomy" id="53326"/>
    <lineage>
        <taxon>Eukaryota</taxon>
        <taxon>Metazoa</taxon>
        <taxon>Ecdysozoa</taxon>
        <taxon>Nematoda</taxon>
        <taxon>Chromadorea</taxon>
        <taxon>Rhabditida</taxon>
        <taxon>Rhabditina</taxon>
        <taxon>Rhabditomorpha</taxon>
        <taxon>Strongyloidea</taxon>
        <taxon>Ancylostomatidae</taxon>
        <taxon>Ancylostomatinae</taxon>
        <taxon>Ancylostoma</taxon>
    </lineage>
</organism>
<evidence type="ECO:0000256" key="6">
    <source>
        <dbReference type="SAM" id="Phobius"/>
    </source>
</evidence>
<gene>
    <name evidence="7" type="primary">Acey_s0011.g1242</name>
    <name evidence="7" type="ORF">Y032_0011g1242</name>
</gene>
<feature type="transmembrane region" description="Helical" evidence="6">
    <location>
        <begin position="253"/>
        <end position="274"/>
    </location>
</feature>
<feature type="transmembrane region" description="Helical" evidence="6">
    <location>
        <begin position="6"/>
        <end position="23"/>
    </location>
</feature>
<keyword evidence="8" id="KW-1185">Reference proteome</keyword>
<evidence type="ECO:0000313" key="7">
    <source>
        <dbReference type="EMBL" id="EYC25509.1"/>
    </source>
</evidence>
<reference evidence="8" key="1">
    <citation type="journal article" date="2015" name="Nat. Genet.">
        <title>The genome and transcriptome of the zoonotic hookworm Ancylostoma ceylanicum identify infection-specific gene families.</title>
        <authorList>
            <person name="Schwarz E.M."/>
            <person name="Hu Y."/>
            <person name="Antoshechkin I."/>
            <person name="Miller M.M."/>
            <person name="Sternberg P.W."/>
            <person name="Aroian R.V."/>
        </authorList>
    </citation>
    <scope>NUCLEOTIDE SEQUENCE</scope>
    <source>
        <strain evidence="8">HY135</strain>
    </source>
</reference>
<dbReference type="GO" id="GO:0016020">
    <property type="term" value="C:membrane"/>
    <property type="evidence" value="ECO:0007669"/>
    <property type="project" value="UniProtKB-SubCell"/>
</dbReference>
<comment type="subcellular location">
    <subcellularLocation>
        <location evidence="1">Membrane</location>
        <topology evidence="1">Multi-pass membrane protein</topology>
    </subcellularLocation>
</comment>
<feature type="transmembrane region" description="Helical" evidence="6">
    <location>
        <begin position="179"/>
        <end position="199"/>
    </location>
</feature>
<name>A0A016VCY0_9BILA</name>
<feature type="transmembrane region" description="Helical" evidence="6">
    <location>
        <begin position="59"/>
        <end position="76"/>
    </location>
</feature>
<dbReference type="PANTHER" id="PTHR16119:SF16">
    <property type="entry name" value="TRANSMEMBRANE PROTEIN 144 HOMOLOG"/>
    <property type="match status" value="1"/>
</dbReference>
<dbReference type="InterPro" id="IPR037185">
    <property type="entry name" value="EmrE-like"/>
</dbReference>
<proteinExistence type="inferred from homology"/>
<feature type="transmembrane region" description="Helical" evidence="6">
    <location>
        <begin position="280"/>
        <end position="302"/>
    </location>
</feature>
<protein>
    <recommendedName>
        <fullName evidence="9">Sugar transport protein</fullName>
    </recommendedName>
</protein>
<evidence type="ECO:0008006" key="9">
    <source>
        <dbReference type="Google" id="ProtNLM"/>
    </source>
</evidence>
<accession>A0A016VCY0</accession>
<dbReference type="Proteomes" id="UP000024635">
    <property type="component" value="Unassembled WGS sequence"/>
</dbReference>
<evidence type="ECO:0000256" key="3">
    <source>
        <dbReference type="ARBA" id="ARBA00022692"/>
    </source>
</evidence>
<dbReference type="Pfam" id="PF07857">
    <property type="entry name" value="TMEM144"/>
    <property type="match status" value="1"/>
</dbReference>
<feature type="transmembrane region" description="Helical" evidence="6">
    <location>
        <begin position="121"/>
        <end position="139"/>
    </location>
</feature>
<dbReference type="SUPFAM" id="SSF103481">
    <property type="entry name" value="Multidrug resistance efflux transporter EmrE"/>
    <property type="match status" value="1"/>
</dbReference>
<feature type="transmembrane region" description="Helical" evidence="6">
    <location>
        <begin position="35"/>
        <end position="53"/>
    </location>
</feature>
<feature type="transmembrane region" description="Helical" evidence="6">
    <location>
        <begin position="311"/>
        <end position="330"/>
    </location>
</feature>
<evidence type="ECO:0000256" key="2">
    <source>
        <dbReference type="ARBA" id="ARBA00005731"/>
    </source>
</evidence>
<evidence type="ECO:0000256" key="1">
    <source>
        <dbReference type="ARBA" id="ARBA00004141"/>
    </source>
</evidence>
<dbReference type="InterPro" id="IPR010651">
    <property type="entry name" value="Sugar_transport"/>
</dbReference>
<keyword evidence="3 6" id="KW-0812">Transmembrane</keyword>
<sequence length="337" mass="36695">MEWIGLFAAVFASVLFGSVFVPIKRVAAGDGFTAQLFMCIGAFMAAAVVHASLYFPPVYGFAMISGTLWCTANAFAIQIINRLGLALSVLVWNTVSCLTGWATSRYGLFGLPPAIPASTVLNYLGIIGLIAGGAMYLFVKNNAQETTDVDRRDEKQHSQNYPMDVRSEKNEKISEIQRALGFLASMLAGLFYGTMWLPINYMKNHPEEFADAPTDCLSYVFSFYCGVLCTSIFIFAVYCLIKRNKPWMNPEAAVPSMLGGAIVAVGMAGFGVAIDRLDQAIAYPICAMAPGLVASLWSILYFREITDRQNLLRLTVAYALTLAGVALVTLSREVSVL</sequence>
<dbReference type="InterPro" id="IPR012435">
    <property type="entry name" value="TMEM144"/>
</dbReference>
<evidence type="ECO:0000256" key="5">
    <source>
        <dbReference type="ARBA" id="ARBA00023136"/>
    </source>
</evidence>
<dbReference type="PANTHER" id="PTHR16119">
    <property type="entry name" value="TRANSMEMBRANE PROTEIN 144"/>
    <property type="match status" value="1"/>
</dbReference>
<comment type="similarity">
    <text evidence="2">Belongs to the TMEM144 family.</text>
</comment>
<evidence type="ECO:0000256" key="4">
    <source>
        <dbReference type="ARBA" id="ARBA00022989"/>
    </source>
</evidence>
<dbReference type="EMBL" id="JARK01001347">
    <property type="protein sequence ID" value="EYC25509.1"/>
    <property type="molecule type" value="Genomic_DNA"/>
</dbReference>
<keyword evidence="4 6" id="KW-1133">Transmembrane helix</keyword>
<keyword evidence="5 6" id="KW-0472">Membrane</keyword>
<evidence type="ECO:0000313" key="8">
    <source>
        <dbReference type="Proteomes" id="UP000024635"/>
    </source>
</evidence>
<dbReference type="GO" id="GO:0015144">
    <property type="term" value="F:carbohydrate transmembrane transporter activity"/>
    <property type="evidence" value="ECO:0007669"/>
    <property type="project" value="InterPro"/>
</dbReference>
<feature type="transmembrane region" description="Helical" evidence="6">
    <location>
        <begin position="219"/>
        <end position="241"/>
    </location>
</feature>
<dbReference type="OrthoDB" id="426527at2759"/>
<dbReference type="Gene3D" id="1.10.3730.20">
    <property type="match status" value="1"/>
</dbReference>
<feature type="transmembrane region" description="Helical" evidence="6">
    <location>
        <begin position="83"/>
        <end position="101"/>
    </location>
</feature>
<dbReference type="AlphaFoldDB" id="A0A016VCY0"/>